<sequence>MESDHFPAIAPSMAPHTGLQEKGVPGQPGTKGGPGDQGEPGPQGLPGFSGPPGKEGEPGPRGETGSQGIMGQKVSVWHRGPSWGPLQQLKLLDTAPALRCPACERPPQGDQGERGPVGQPGPQGRQVSAGQLTWAGRHIHAPHSTYSFGFFSPQGPKGEQGPPGIPGPQGLPGIKGDKGDPGVAGLPGEKGEKLRVSAGRIRRAGAQGTGKSSHPSVRLPWAALGPPFSRPHPLHRPRLPLSPTPPGAFSPVSAPTLPARSKESVENQATLAPAGMPAPQGFRAIPVPPALEDWPGTEACQDSLGDKAWR</sequence>
<evidence type="ECO:0000313" key="6">
    <source>
        <dbReference type="Proteomes" id="UP001266305"/>
    </source>
</evidence>
<reference evidence="5 6" key="1">
    <citation type="submission" date="2023-05" db="EMBL/GenBank/DDBJ databases">
        <title>B98-5 Cell Line De Novo Hybrid Assembly: An Optical Mapping Approach.</title>
        <authorList>
            <person name="Kananen K."/>
            <person name="Auerbach J.A."/>
            <person name="Kautto E."/>
            <person name="Blachly J.S."/>
        </authorList>
    </citation>
    <scope>NUCLEOTIDE SEQUENCE [LARGE SCALE GENOMIC DNA]</scope>
    <source>
        <strain evidence="5">B95-8</strain>
        <tissue evidence="5">Cell line</tissue>
    </source>
</reference>
<feature type="compositionally biased region" description="Low complexity" evidence="4">
    <location>
        <begin position="153"/>
        <end position="162"/>
    </location>
</feature>
<dbReference type="EMBL" id="JASSZA010000007">
    <property type="protein sequence ID" value="KAK2106535.1"/>
    <property type="molecule type" value="Genomic_DNA"/>
</dbReference>
<feature type="compositionally biased region" description="Gly residues" evidence="4">
    <location>
        <begin position="29"/>
        <end position="38"/>
    </location>
</feature>
<dbReference type="Proteomes" id="UP001266305">
    <property type="component" value="Unassembled WGS sequence"/>
</dbReference>
<evidence type="ECO:0000256" key="1">
    <source>
        <dbReference type="ARBA" id="ARBA00004498"/>
    </source>
</evidence>
<feature type="compositionally biased region" description="Low complexity" evidence="4">
    <location>
        <begin position="39"/>
        <end position="52"/>
    </location>
</feature>
<protein>
    <submittedName>
        <fullName evidence="5">Uncharacterized protein</fullName>
    </submittedName>
</protein>
<evidence type="ECO:0000256" key="2">
    <source>
        <dbReference type="ARBA" id="ARBA00022530"/>
    </source>
</evidence>
<feature type="compositionally biased region" description="Low complexity" evidence="4">
    <location>
        <begin position="114"/>
        <end position="127"/>
    </location>
</feature>
<feature type="region of interest" description="Disordered" evidence="4">
    <location>
        <begin position="145"/>
        <end position="191"/>
    </location>
</feature>
<keyword evidence="2" id="KW-0272">Extracellular matrix</keyword>
<evidence type="ECO:0000256" key="3">
    <source>
        <dbReference type="ARBA" id="ARBA00023119"/>
    </source>
</evidence>
<comment type="subcellular location">
    <subcellularLocation>
        <location evidence="1">Secreted</location>
        <location evidence="1">Extracellular space</location>
        <location evidence="1">Extracellular matrix</location>
    </subcellularLocation>
</comment>
<feature type="region of interest" description="Disordered" evidence="4">
    <location>
        <begin position="272"/>
        <end position="310"/>
    </location>
</feature>
<keyword evidence="2" id="KW-0964">Secreted</keyword>
<dbReference type="InterPro" id="IPR050149">
    <property type="entry name" value="Collagen_superfamily"/>
</dbReference>
<proteinExistence type="predicted"/>
<feature type="region of interest" description="Disordered" evidence="4">
    <location>
        <begin position="1"/>
        <end position="68"/>
    </location>
</feature>
<keyword evidence="6" id="KW-1185">Reference proteome</keyword>
<name>A0ABQ9VB02_SAGOE</name>
<dbReference type="PANTHER" id="PTHR24023">
    <property type="entry name" value="COLLAGEN ALPHA"/>
    <property type="match status" value="1"/>
</dbReference>
<evidence type="ECO:0000256" key="4">
    <source>
        <dbReference type="SAM" id="MobiDB-lite"/>
    </source>
</evidence>
<gene>
    <name evidence="5" type="ORF">P7K49_016049</name>
</gene>
<comment type="caution">
    <text evidence="5">The sequence shown here is derived from an EMBL/GenBank/DDBJ whole genome shotgun (WGS) entry which is preliminary data.</text>
</comment>
<dbReference type="Pfam" id="PF01391">
    <property type="entry name" value="Collagen"/>
    <property type="match status" value="1"/>
</dbReference>
<feature type="region of interest" description="Disordered" evidence="4">
    <location>
        <begin position="100"/>
        <end position="127"/>
    </location>
</feature>
<accession>A0ABQ9VB02</accession>
<keyword evidence="3" id="KW-0176">Collagen</keyword>
<dbReference type="PANTHER" id="PTHR24023:SF1082">
    <property type="entry name" value="COLLAGEN TRIPLE HELIX REPEAT"/>
    <property type="match status" value="1"/>
</dbReference>
<dbReference type="InterPro" id="IPR008160">
    <property type="entry name" value="Collagen"/>
</dbReference>
<evidence type="ECO:0000313" key="5">
    <source>
        <dbReference type="EMBL" id="KAK2106535.1"/>
    </source>
</evidence>
<organism evidence="5 6">
    <name type="scientific">Saguinus oedipus</name>
    <name type="common">Cotton-top tamarin</name>
    <name type="synonym">Oedipomidas oedipus</name>
    <dbReference type="NCBI Taxonomy" id="9490"/>
    <lineage>
        <taxon>Eukaryota</taxon>
        <taxon>Metazoa</taxon>
        <taxon>Chordata</taxon>
        <taxon>Craniata</taxon>
        <taxon>Vertebrata</taxon>
        <taxon>Euteleostomi</taxon>
        <taxon>Mammalia</taxon>
        <taxon>Eutheria</taxon>
        <taxon>Euarchontoglires</taxon>
        <taxon>Primates</taxon>
        <taxon>Haplorrhini</taxon>
        <taxon>Platyrrhini</taxon>
        <taxon>Cebidae</taxon>
        <taxon>Callitrichinae</taxon>
        <taxon>Saguinus</taxon>
    </lineage>
</organism>